<evidence type="ECO:0000313" key="6">
    <source>
        <dbReference type="Proteomes" id="UP000070578"/>
    </source>
</evidence>
<feature type="domain" description="HTH marR-type" evidence="4">
    <location>
        <begin position="6"/>
        <end position="138"/>
    </location>
</feature>
<reference evidence="5 6" key="1">
    <citation type="submission" date="2016-02" db="EMBL/GenBank/DDBJ databases">
        <authorList>
            <person name="Wen L."/>
            <person name="He K."/>
            <person name="Yang H."/>
        </authorList>
    </citation>
    <scope>NUCLEOTIDE SEQUENCE [LARGE SCALE GENOMIC DNA]</scope>
    <source>
        <strain evidence="5">ShG14-8</strain>
    </source>
</reference>
<dbReference type="PANTHER" id="PTHR42756">
    <property type="entry name" value="TRANSCRIPTIONAL REGULATOR, MARR"/>
    <property type="match status" value="1"/>
</dbReference>
<proteinExistence type="predicted"/>
<dbReference type="Pfam" id="PF12802">
    <property type="entry name" value="MarR_2"/>
    <property type="match status" value="1"/>
</dbReference>
<dbReference type="Proteomes" id="UP000070578">
    <property type="component" value="Unassembled WGS sequence"/>
</dbReference>
<evidence type="ECO:0000256" key="3">
    <source>
        <dbReference type="ARBA" id="ARBA00023163"/>
    </source>
</evidence>
<organism evidence="5 6">
    <name type="scientific">Candidatus Gallionella acididurans</name>
    <dbReference type="NCBI Taxonomy" id="1796491"/>
    <lineage>
        <taxon>Bacteria</taxon>
        <taxon>Pseudomonadati</taxon>
        <taxon>Pseudomonadota</taxon>
        <taxon>Betaproteobacteria</taxon>
        <taxon>Nitrosomonadales</taxon>
        <taxon>Gallionellaceae</taxon>
        <taxon>Gallionella</taxon>
    </lineage>
</organism>
<dbReference type="PANTHER" id="PTHR42756:SF1">
    <property type="entry name" value="TRANSCRIPTIONAL REPRESSOR OF EMRAB OPERON"/>
    <property type="match status" value="1"/>
</dbReference>
<dbReference type="PRINTS" id="PR00598">
    <property type="entry name" value="HTHMARR"/>
</dbReference>
<dbReference type="InterPro" id="IPR000835">
    <property type="entry name" value="HTH_MarR-typ"/>
</dbReference>
<name>A0A139BX44_9PROT</name>
<gene>
    <name evidence="5" type="ORF">AWT59_0401</name>
</gene>
<dbReference type="SMART" id="SM00347">
    <property type="entry name" value="HTH_MARR"/>
    <property type="match status" value="1"/>
</dbReference>
<protein>
    <submittedName>
        <fullName evidence="5">MarR family transcriptional regulator</fullName>
    </submittedName>
</protein>
<dbReference type="PROSITE" id="PS50995">
    <property type="entry name" value="HTH_MARR_2"/>
    <property type="match status" value="1"/>
</dbReference>
<dbReference type="InterPro" id="IPR036388">
    <property type="entry name" value="WH-like_DNA-bd_sf"/>
</dbReference>
<dbReference type="InterPro" id="IPR036390">
    <property type="entry name" value="WH_DNA-bd_sf"/>
</dbReference>
<keyword evidence="1" id="KW-0805">Transcription regulation</keyword>
<dbReference type="GO" id="GO:0003677">
    <property type="term" value="F:DNA binding"/>
    <property type="evidence" value="ECO:0007669"/>
    <property type="project" value="UniProtKB-KW"/>
</dbReference>
<dbReference type="GO" id="GO:0003700">
    <property type="term" value="F:DNA-binding transcription factor activity"/>
    <property type="evidence" value="ECO:0007669"/>
    <property type="project" value="InterPro"/>
</dbReference>
<dbReference type="PATRIC" id="fig|1796491.3.peg.435"/>
<reference evidence="5 6" key="2">
    <citation type="submission" date="2016-03" db="EMBL/GenBank/DDBJ databases">
        <title>New uncultured bacterium of the family Gallionellaceae from acid mine drainage: description and reconstruction of genome based on metagenomic analysis of microbial community.</title>
        <authorList>
            <person name="Kadnikov V."/>
            <person name="Ivasenko D."/>
            <person name="Beletsky A."/>
            <person name="Mardanov A."/>
            <person name="Danilova E."/>
            <person name="Pimenov N."/>
            <person name="Karnachuk O."/>
            <person name="Ravin N."/>
        </authorList>
    </citation>
    <scope>NUCLEOTIDE SEQUENCE [LARGE SCALE GENOMIC DNA]</scope>
    <source>
        <strain evidence="5">ShG14-8</strain>
    </source>
</reference>
<dbReference type="Gene3D" id="1.10.10.10">
    <property type="entry name" value="Winged helix-like DNA-binding domain superfamily/Winged helix DNA-binding domain"/>
    <property type="match status" value="1"/>
</dbReference>
<evidence type="ECO:0000256" key="1">
    <source>
        <dbReference type="ARBA" id="ARBA00023015"/>
    </source>
</evidence>
<dbReference type="AlphaFoldDB" id="A0A139BX44"/>
<accession>A0A139BX44</accession>
<dbReference type="SUPFAM" id="SSF46785">
    <property type="entry name" value="Winged helix' DNA-binding domain"/>
    <property type="match status" value="1"/>
</dbReference>
<comment type="caution">
    <text evidence="5">The sequence shown here is derived from an EMBL/GenBank/DDBJ whole genome shotgun (WGS) entry which is preliminary data.</text>
</comment>
<evidence type="ECO:0000259" key="4">
    <source>
        <dbReference type="PROSITE" id="PS50995"/>
    </source>
</evidence>
<keyword evidence="3" id="KW-0804">Transcription</keyword>
<dbReference type="EMBL" id="LSLI01000005">
    <property type="protein sequence ID" value="KXS33520.1"/>
    <property type="molecule type" value="Genomic_DNA"/>
</dbReference>
<evidence type="ECO:0000256" key="2">
    <source>
        <dbReference type="ARBA" id="ARBA00023125"/>
    </source>
</evidence>
<keyword evidence="2" id="KW-0238">DNA-binding</keyword>
<evidence type="ECO:0000313" key="5">
    <source>
        <dbReference type="EMBL" id="KXS33520.1"/>
    </source>
</evidence>
<sequence>MPRSIFLPLLRELSSAYQAFEVYSSAHVRSLSLTPAQFDIVATLGNTPGMSPKELGEKTLITKGTLTGVIDRLAAKKIVRRVASPDDGRCQIIRLTSQGEKLFARIFPLHVAHMERVFAGFSPGDLEGITASLRLLRTAFVAAHVSTKP</sequence>